<organism evidence="2 3">
    <name type="scientific">Chitinophaga barathri</name>
    <dbReference type="NCBI Taxonomy" id="1647451"/>
    <lineage>
        <taxon>Bacteria</taxon>
        <taxon>Pseudomonadati</taxon>
        <taxon>Bacteroidota</taxon>
        <taxon>Chitinophagia</taxon>
        <taxon>Chitinophagales</taxon>
        <taxon>Chitinophagaceae</taxon>
        <taxon>Chitinophaga</taxon>
    </lineage>
</organism>
<dbReference type="InterPro" id="IPR034660">
    <property type="entry name" value="DinB/YfiT-like"/>
</dbReference>
<name>A0A3N4MP22_9BACT</name>
<feature type="domain" description="DinB-like" evidence="1">
    <location>
        <begin position="12"/>
        <end position="158"/>
    </location>
</feature>
<proteinExistence type="predicted"/>
<gene>
    <name evidence="2" type="ORF">EG028_08860</name>
</gene>
<evidence type="ECO:0000313" key="2">
    <source>
        <dbReference type="EMBL" id="RPD41419.1"/>
    </source>
</evidence>
<evidence type="ECO:0000313" key="3">
    <source>
        <dbReference type="Proteomes" id="UP000279089"/>
    </source>
</evidence>
<keyword evidence="3" id="KW-1185">Reference proteome</keyword>
<dbReference type="EMBL" id="RMBX01000004">
    <property type="protein sequence ID" value="RPD41419.1"/>
    <property type="molecule type" value="Genomic_DNA"/>
</dbReference>
<dbReference type="Gene3D" id="1.20.120.450">
    <property type="entry name" value="dinb family like domain"/>
    <property type="match status" value="1"/>
</dbReference>
<dbReference type="OrthoDB" id="679284at2"/>
<accession>A0A3N4MP22</accession>
<protein>
    <submittedName>
        <fullName evidence="2">DinB family protein</fullName>
    </submittedName>
</protein>
<dbReference type="Pfam" id="PF12867">
    <property type="entry name" value="DinB_2"/>
    <property type="match status" value="1"/>
</dbReference>
<dbReference type="AlphaFoldDB" id="A0A3N4MP22"/>
<dbReference type="SUPFAM" id="SSF109854">
    <property type="entry name" value="DinB/YfiT-like putative metalloenzymes"/>
    <property type="match status" value="1"/>
</dbReference>
<reference evidence="3" key="1">
    <citation type="submission" date="2018-11" db="EMBL/GenBank/DDBJ databases">
        <title>Chitinophaga lutea sp.nov., isolate from arsenic contaminated soil.</title>
        <authorList>
            <person name="Zong Y."/>
        </authorList>
    </citation>
    <scope>NUCLEOTIDE SEQUENCE [LARGE SCALE GENOMIC DNA]</scope>
    <source>
        <strain evidence="3">YLT18</strain>
    </source>
</reference>
<sequence>MEADIRIAADSAISEMAGLLASCSQQQANQVPFAGSWTAAQVAEHIRMSVGGCVELLQGGAKPTTDRAPDAKVEDVKVFLNFDIKMQSPDFILPEDKEYDKDALVKEMENIRRGLNGALGGKDLTETLTDFDFPFLGQMTRLEVLHFATYHTLRHSHQLKKIIKTLRGVEV</sequence>
<dbReference type="RefSeq" id="WP_120516281.1">
    <property type="nucleotide sequence ID" value="NZ_QXZY01000005.1"/>
</dbReference>
<evidence type="ECO:0000259" key="1">
    <source>
        <dbReference type="Pfam" id="PF12867"/>
    </source>
</evidence>
<dbReference type="InterPro" id="IPR024775">
    <property type="entry name" value="DinB-like"/>
</dbReference>
<comment type="caution">
    <text evidence="2">The sequence shown here is derived from an EMBL/GenBank/DDBJ whole genome shotgun (WGS) entry which is preliminary data.</text>
</comment>
<dbReference type="Proteomes" id="UP000279089">
    <property type="component" value="Unassembled WGS sequence"/>
</dbReference>